<evidence type="ECO:0000313" key="4">
    <source>
        <dbReference type="EMBL" id="POR01496.1"/>
    </source>
</evidence>
<sequence>MTDLTPLISSARILMVDDEISNLRVLRSILGSRGYRNLFEVQDSRRVVEQYEEILPDLVLLDLTMPHQDGYEVMAALQSLDIEVMAPVMVLTARGEREFLLQAFRAGARDYIIKPVDGDELLARVRNMLEAHLAHKMLHARKETLDGMVQERTADLLRTRMQVIHRLGRAAEYRDNETGQHVLRVSHGAALLARHLGWSEEECEMLLHAAPMHDVGKIGIPDRILLKPGPLTAEEWEVMKGHTLIGADLLSGESGLFYLAREIALAHHEKWDGTGYPRGLRGESIPLSARLVAVVDVFDALTSVRPYKQAWSVEDAADLIRDQAGRHFDPDLVRWFDQLLPEICEIRRTFADQHHYSEVYRYDGT</sequence>
<dbReference type="Gene3D" id="3.40.50.2300">
    <property type="match status" value="1"/>
</dbReference>
<dbReference type="SMART" id="SM00471">
    <property type="entry name" value="HDc"/>
    <property type="match status" value="1"/>
</dbReference>
<dbReference type="InterPro" id="IPR052020">
    <property type="entry name" value="Cyclic_di-GMP/3'3'-cGAMP_PDE"/>
</dbReference>
<dbReference type="InterPro" id="IPR003607">
    <property type="entry name" value="HD/PDEase_dom"/>
</dbReference>
<accession>A0A2S4JPR3</accession>
<name>A0A2S4JPR3_9SPIO</name>
<evidence type="ECO:0000256" key="1">
    <source>
        <dbReference type="PROSITE-ProRule" id="PRU00169"/>
    </source>
</evidence>
<proteinExistence type="predicted"/>
<dbReference type="CDD" id="cd00077">
    <property type="entry name" value="HDc"/>
    <property type="match status" value="1"/>
</dbReference>
<dbReference type="SUPFAM" id="SSF109604">
    <property type="entry name" value="HD-domain/PDEase-like"/>
    <property type="match status" value="1"/>
</dbReference>
<dbReference type="Proteomes" id="UP000237350">
    <property type="component" value="Unassembled WGS sequence"/>
</dbReference>
<dbReference type="PANTHER" id="PTHR45228">
    <property type="entry name" value="CYCLIC DI-GMP PHOSPHODIESTERASE TM_0186-RELATED"/>
    <property type="match status" value="1"/>
</dbReference>
<dbReference type="RefSeq" id="WP_103680260.1">
    <property type="nucleotide sequence ID" value="NZ_LPWH01000066.1"/>
</dbReference>
<dbReference type="InterPro" id="IPR001789">
    <property type="entry name" value="Sig_transdc_resp-reg_receiver"/>
</dbReference>
<feature type="domain" description="HD-GYP" evidence="3">
    <location>
        <begin position="156"/>
        <end position="352"/>
    </location>
</feature>
<feature type="modified residue" description="4-aspartylphosphate" evidence="1">
    <location>
        <position position="62"/>
    </location>
</feature>
<organism evidence="4 5">
    <name type="scientific">Alkalispirochaeta sphaeroplastigenens</name>
    <dbReference type="NCBI Taxonomy" id="1187066"/>
    <lineage>
        <taxon>Bacteria</taxon>
        <taxon>Pseudomonadati</taxon>
        <taxon>Spirochaetota</taxon>
        <taxon>Spirochaetia</taxon>
        <taxon>Spirochaetales</taxon>
        <taxon>Spirochaetaceae</taxon>
        <taxon>Alkalispirochaeta</taxon>
    </lineage>
</organism>
<feature type="domain" description="Response regulatory" evidence="2">
    <location>
        <begin position="12"/>
        <end position="129"/>
    </location>
</feature>
<keyword evidence="5" id="KW-1185">Reference proteome</keyword>
<protein>
    <submittedName>
        <fullName evidence="4">Two-component system response regulator</fullName>
    </submittedName>
</protein>
<dbReference type="InterPro" id="IPR037522">
    <property type="entry name" value="HD_GYP_dom"/>
</dbReference>
<dbReference type="OrthoDB" id="9781505at2"/>
<dbReference type="PROSITE" id="PS51832">
    <property type="entry name" value="HD_GYP"/>
    <property type="match status" value="1"/>
</dbReference>
<dbReference type="Gene3D" id="1.10.3210.10">
    <property type="entry name" value="Hypothetical protein af1432"/>
    <property type="match status" value="1"/>
</dbReference>
<evidence type="ECO:0000313" key="5">
    <source>
        <dbReference type="Proteomes" id="UP000237350"/>
    </source>
</evidence>
<comment type="caution">
    <text evidence="4">The sequence shown here is derived from an EMBL/GenBank/DDBJ whole genome shotgun (WGS) entry which is preliminary data.</text>
</comment>
<gene>
    <name evidence="4" type="ORF">AU468_08000</name>
</gene>
<dbReference type="Pfam" id="PF00072">
    <property type="entry name" value="Response_reg"/>
    <property type="match status" value="1"/>
</dbReference>
<dbReference type="EMBL" id="LPWH01000066">
    <property type="protein sequence ID" value="POR01496.1"/>
    <property type="molecule type" value="Genomic_DNA"/>
</dbReference>
<dbReference type="AlphaFoldDB" id="A0A2S4JPR3"/>
<dbReference type="SMART" id="SM00448">
    <property type="entry name" value="REC"/>
    <property type="match status" value="1"/>
</dbReference>
<evidence type="ECO:0000259" key="3">
    <source>
        <dbReference type="PROSITE" id="PS51832"/>
    </source>
</evidence>
<dbReference type="GO" id="GO:0000160">
    <property type="term" value="P:phosphorelay signal transduction system"/>
    <property type="evidence" value="ECO:0007669"/>
    <property type="project" value="InterPro"/>
</dbReference>
<dbReference type="SUPFAM" id="SSF52172">
    <property type="entry name" value="CheY-like"/>
    <property type="match status" value="1"/>
</dbReference>
<dbReference type="Pfam" id="PF13487">
    <property type="entry name" value="HD_5"/>
    <property type="match status" value="1"/>
</dbReference>
<dbReference type="InterPro" id="IPR011006">
    <property type="entry name" value="CheY-like_superfamily"/>
</dbReference>
<dbReference type="PANTHER" id="PTHR45228:SF1">
    <property type="entry name" value="CYCLIC DI-GMP PHOSPHODIESTERASE TM_0186"/>
    <property type="match status" value="1"/>
</dbReference>
<dbReference type="PROSITE" id="PS50110">
    <property type="entry name" value="RESPONSE_REGULATORY"/>
    <property type="match status" value="1"/>
</dbReference>
<keyword evidence="1" id="KW-0597">Phosphoprotein</keyword>
<evidence type="ECO:0000259" key="2">
    <source>
        <dbReference type="PROSITE" id="PS50110"/>
    </source>
</evidence>
<reference evidence="5" key="1">
    <citation type="submission" date="2015-12" db="EMBL/GenBank/DDBJ databases">
        <authorList>
            <person name="Lodha T.D."/>
            <person name="Chintalapati S."/>
            <person name="Chintalapati V.R."/>
            <person name="Sravanthi T."/>
        </authorList>
    </citation>
    <scope>NUCLEOTIDE SEQUENCE [LARGE SCALE GENOMIC DNA]</scope>
    <source>
        <strain evidence="5">JC133</strain>
    </source>
</reference>